<dbReference type="Proteomes" id="UP001595859">
    <property type="component" value="Unassembled WGS sequence"/>
</dbReference>
<dbReference type="PANTHER" id="PTHR43267">
    <property type="entry name" value="TRNA THREONYLCARBAMOYLADENOSINE DEHYDRATASE"/>
    <property type="match status" value="1"/>
</dbReference>
<evidence type="ECO:0000259" key="1">
    <source>
        <dbReference type="Pfam" id="PF00899"/>
    </source>
</evidence>
<evidence type="ECO:0000313" key="2">
    <source>
        <dbReference type="EMBL" id="MFC4859459.1"/>
    </source>
</evidence>
<accession>A0ABV9SFF8</accession>
<sequence>MKISLTLPEALAQDLAEQAALPVETAGVLLAGLARHNDGLRLLGRELHWVPEDQYAIRKGDRLSIRSGGYTRALRRAEEIGAVAVWLHTHPGGWPTNSVWDDQVDAELAPVFAVRTSQSFFASLVLSPSEVGPFDFSGRVYLDDDVQPIFRAWLVGTRFRLLTAVDTPAADQTPALFDRQVRAFGGDVQDVLRGLRVAVVGAGGTGSAVAEQLARLGVGDLLLVDPDVMEDTNLTRVYGSSPTAIGQPKAEVLAKHIAAIAPNVTVRSIIGRTTEHEVAAALTDRDLVFGCSDDNAGRLILSRLTSYYLIPVIDCGVLLSSRKGTLLGIDGRITVLAPGYPCLVCRNRIDMARAAAEQLNPQERQQRQDEGYAPELGQVEPAVVAYTTLVASLAVGEMLERLTGYGPVPAPSELIVRAHEREISTNNRQPRLDHFCDPAAKQLGSGDQNPFLGTTWRFA</sequence>
<dbReference type="EMBL" id="JBHSIS010000035">
    <property type="protein sequence ID" value="MFC4859459.1"/>
    <property type="molecule type" value="Genomic_DNA"/>
</dbReference>
<protein>
    <submittedName>
        <fullName evidence="2">HesA/MoeB/ThiF family protein</fullName>
    </submittedName>
</protein>
<comment type="caution">
    <text evidence="2">The sequence shown here is derived from an EMBL/GenBank/DDBJ whole genome shotgun (WGS) entry which is preliminary data.</text>
</comment>
<name>A0ABV9SFF8_9PSEU</name>
<evidence type="ECO:0000313" key="3">
    <source>
        <dbReference type="Proteomes" id="UP001595859"/>
    </source>
</evidence>
<proteinExistence type="predicted"/>
<dbReference type="InterPro" id="IPR045886">
    <property type="entry name" value="ThiF/MoeB/HesA"/>
</dbReference>
<feature type="domain" description="THIF-type NAD/FAD binding fold" evidence="1">
    <location>
        <begin position="178"/>
        <end position="411"/>
    </location>
</feature>
<dbReference type="InterPro" id="IPR035985">
    <property type="entry name" value="Ubiquitin-activating_enz"/>
</dbReference>
<keyword evidence="3" id="KW-1185">Reference proteome</keyword>
<dbReference type="RefSeq" id="WP_378062547.1">
    <property type="nucleotide sequence ID" value="NZ_JBHSIS010000035.1"/>
</dbReference>
<dbReference type="SUPFAM" id="SSF69572">
    <property type="entry name" value="Activating enzymes of the ubiquitin-like proteins"/>
    <property type="match status" value="1"/>
</dbReference>
<dbReference type="Pfam" id="PF00899">
    <property type="entry name" value="ThiF"/>
    <property type="match status" value="1"/>
</dbReference>
<dbReference type="PANTHER" id="PTHR43267:SF1">
    <property type="entry name" value="TRNA THREONYLCARBAMOYLADENOSINE DEHYDRATASE"/>
    <property type="match status" value="1"/>
</dbReference>
<reference evidence="3" key="1">
    <citation type="journal article" date="2019" name="Int. J. Syst. Evol. Microbiol.">
        <title>The Global Catalogue of Microorganisms (GCM) 10K type strain sequencing project: providing services to taxonomists for standard genome sequencing and annotation.</title>
        <authorList>
            <consortium name="The Broad Institute Genomics Platform"/>
            <consortium name="The Broad Institute Genome Sequencing Center for Infectious Disease"/>
            <person name="Wu L."/>
            <person name="Ma J."/>
        </authorList>
    </citation>
    <scope>NUCLEOTIDE SEQUENCE [LARGE SCALE GENOMIC DNA]</scope>
    <source>
        <strain evidence="3">ZS-22-S1</strain>
    </source>
</reference>
<gene>
    <name evidence="2" type="ORF">ACFPCV_38705</name>
</gene>
<dbReference type="Gene3D" id="3.40.50.720">
    <property type="entry name" value="NAD(P)-binding Rossmann-like Domain"/>
    <property type="match status" value="1"/>
</dbReference>
<organism evidence="2 3">
    <name type="scientific">Actinophytocola glycyrrhizae</name>
    <dbReference type="NCBI Taxonomy" id="2044873"/>
    <lineage>
        <taxon>Bacteria</taxon>
        <taxon>Bacillati</taxon>
        <taxon>Actinomycetota</taxon>
        <taxon>Actinomycetes</taxon>
        <taxon>Pseudonocardiales</taxon>
        <taxon>Pseudonocardiaceae</taxon>
    </lineage>
</organism>
<dbReference type="InterPro" id="IPR000594">
    <property type="entry name" value="ThiF_NAD_FAD-bd"/>
</dbReference>